<feature type="compositionally biased region" description="Basic and acidic residues" evidence="1">
    <location>
        <begin position="79"/>
        <end position="91"/>
    </location>
</feature>
<dbReference type="EMBL" id="MHOK01000002">
    <property type="protein sequence ID" value="OGZ62364.1"/>
    <property type="molecule type" value="Genomic_DNA"/>
</dbReference>
<sequence length="589" mass="66153">MFKNSIKVEAFDELALVIDKILTNDADIVFLEIAEDAYIAQNVLNFRLLKREADVVGKSVVVVSNNPRIRSLASKASLRTRESLPPPKRDTATSTIKSISTRPQRMVTDIVAPSTDMKDMELEEKRMQDIKIMPAVNSTGVVSEKPAKNSSRDNFIRNLKQSVTSKVSTHAPTEEVFYKKKKRSFELVGKVNSVFSRLLKNPKRFLITALGSLVLGFLGYLLIFVLPSATITLYPKTIQDTIATQISLDSNVSSADLSKGIIPAQVLEERRENNFTFKATGEADLETRAEGQIRVFNEFSSVPQTLVANTRFLSSEGQLFRTVSTVVVPGASISGGKIVSSSMLVDVVADAPGKESNIGSTNFSIPGFKGTDKYLKFYGKSESSMEGGFKGKTTVVTQEDIDKAKEKVNEEFLNSVEQTLRDKVPDNLLVVAETFEVEFETVELNAEPQDPKEEFSMRVVAVARTFLVKESDVLDAIEHFFVNSTEYSKDYELSDKRRIVYNVKELDYSKGYSSVVLEVDSIFNRSFPTELLYEEIRGKNEVEVRRILSAKEELERAQVRLWPFWVRTIPQELNKIEINLQYNSELTNN</sequence>
<gene>
    <name evidence="3" type="ORF">A3F94_03355</name>
</gene>
<organism evidence="3 4">
    <name type="scientific">Candidatus Spechtbacteria bacterium RIFCSPLOWO2_12_FULL_38_22</name>
    <dbReference type="NCBI Taxonomy" id="1802165"/>
    <lineage>
        <taxon>Bacteria</taxon>
        <taxon>Candidatus Spechtiibacteriota</taxon>
    </lineage>
</organism>
<proteinExistence type="predicted"/>
<keyword evidence="2" id="KW-1133">Transmembrane helix</keyword>
<reference evidence="3 4" key="1">
    <citation type="journal article" date="2016" name="Nat. Commun.">
        <title>Thousands of microbial genomes shed light on interconnected biogeochemical processes in an aquifer system.</title>
        <authorList>
            <person name="Anantharaman K."/>
            <person name="Brown C.T."/>
            <person name="Hug L.A."/>
            <person name="Sharon I."/>
            <person name="Castelle C.J."/>
            <person name="Probst A.J."/>
            <person name="Thomas B.C."/>
            <person name="Singh A."/>
            <person name="Wilkins M.J."/>
            <person name="Karaoz U."/>
            <person name="Brodie E.L."/>
            <person name="Williams K.H."/>
            <person name="Hubbard S.S."/>
            <person name="Banfield J.F."/>
        </authorList>
    </citation>
    <scope>NUCLEOTIDE SEQUENCE [LARGE SCALE GENOMIC DNA]</scope>
</reference>
<feature type="transmembrane region" description="Helical" evidence="2">
    <location>
        <begin position="205"/>
        <end position="226"/>
    </location>
</feature>
<accession>A0A1G2HIN5</accession>
<dbReference type="AlphaFoldDB" id="A0A1G2HIN5"/>
<dbReference type="STRING" id="1802165.A3F94_03355"/>
<name>A0A1G2HIN5_9BACT</name>
<evidence type="ECO:0000313" key="3">
    <source>
        <dbReference type="EMBL" id="OGZ62364.1"/>
    </source>
</evidence>
<evidence type="ECO:0000256" key="1">
    <source>
        <dbReference type="SAM" id="MobiDB-lite"/>
    </source>
</evidence>
<keyword evidence="2" id="KW-0812">Transmembrane</keyword>
<feature type="region of interest" description="Disordered" evidence="1">
    <location>
        <begin position="77"/>
        <end position="97"/>
    </location>
</feature>
<evidence type="ECO:0000256" key="2">
    <source>
        <dbReference type="SAM" id="Phobius"/>
    </source>
</evidence>
<comment type="caution">
    <text evidence="3">The sequence shown here is derived from an EMBL/GenBank/DDBJ whole genome shotgun (WGS) entry which is preliminary data.</text>
</comment>
<dbReference type="Proteomes" id="UP000176770">
    <property type="component" value="Unassembled WGS sequence"/>
</dbReference>
<evidence type="ECO:0000313" key="4">
    <source>
        <dbReference type="Proteomes" id="UP000176770"/>
    </source>
</evidence>
<protein>
    <recommendedName>
        <fullName evidence="5">Baseplate protein J-like domain-containing protein</fullName>
    </recommendedName>
</protein>
<evidence type="ECO:0008006" key="5">
    <source>
        <dbReference type="Google" id="ProtNLM"/>
    </source>
</evidence>
<keyword evidence="2" id="KW-0472">Membrane</keyword>